<evidence type="ECO:0000313" key="4">
    <source>
        <dbReference type="EMBL" id="KOF02028.1"/>
    </source>
</evidence>
<dbReference type="GO" id="GO:0016787">
    <property type="term" value="F:hydrolase activity"/>
    <property type="evidence" value="ECO:0007669"/>
    <property type="project" value="UniProtKB-KW"/>
</dbReference>
<sequence length="300" mass="33509">MLKIAWKDIYAHVLPANHRFPMEKYTLLPEQLLYEGTISESNLFTPELLSETSIIRTHNTDYWNKLKTLSLSRKEERKTGFPLSAALVERERVIMHGSVMAARYAIENGVAMNLAGGTHHSFTDRGEGFCLLNDIAIAAHDLLDNGLAKQILVVDLDVHQGNGTAQIFENEPRVFTFSMHGAANYPLHKEKSDLDVGLKDGTDDNTYLSLLDANLKALMDTVHPDFVFFQSGVDVLATDKLGRLGMTLQGCKQRDRVVLETCKQNDIPIMACMGGGYSEKVAHIVEAHANTFRLAQEIFF</sequence>
<dbReference type="OrthoDB" id="9808367at2"/>
<keyword evidence="2" id="KW-0378">Hydrolase</keyword>
<evidence type="ECO:0000259" key="3">
    <source>
        <dbReference type="Pfam" id="PF00850"/>
    </source>
</evidence>
<protein>
    <submittedName>
        <fullName evidence="4">Deacetylase</fullName>
    </submittedName>
</protein>
<dbReference type="InterPro" id="IPR000286">
    <property type="entry name" value="HDACs"/>
</dbReference>
<dbReference type="GO" id="GO:0040029">
    <property type="term" value="P:epigenetic regulation of gene expression"/>
    <property type="evidence" value="ECO:0007669"/>
    <property type="project" value="TreeGrafter"/>
</dbReference>
<reference evidence="5" key="1">
    <citation type="submission" date="2014-11" db="EMBL/GenBank/DDBJ databases">
        <title>Genome sequencing of Roseivirga sp. D-25.</title>
        <authorList>
            <person name="Selvaratnam C."/>
            <person name="Thevarajoo S."/>
            <person name="Goh K.M."/>
            <person name="Eee R."/>
            <person name="Chan K.-G."/>
            <person name="Chong C.S."/>
        </authorList>
    </citation>
    <scope>NUCLEOTIDE SEQUENCE [LARGE SCALE GENOMIC DNA]</scope>
    <source>
        <strain evidence="5">D-25</strain>
    </source>
</reference>
<keyword evidence="5" id="KW-1185">Reference proteome</keyword>
<dbReference type="GO" id="GO:0004407">
    <property type="term" value="F:histone deacetylase activity"/>
    <property type="evidence" value="ECO:0007669"/>
    <property type="project" value="InterPro"/>
</dbReference>
<dbReference type="PANTHER" id="PTHR10625:SF19">
    <property type="entry name" value="HISTONE DEACETYLASE 12"/>
    <property type="match status" value="1"/>
</dbReference>
<dbReference type="PRINTS" id="PR01270">
    <property type="entry name" value="HDASUPER"/>
</dbReference>
<dbReference type="Gene3D" id="3.40.800.20">
    <property type="entry name" value="Histone deacetylase domain"/>
    <property type="match status" value="1"/>
</dbReference>
<evidence type="ECO:0000313" key="5">
    <source>
        <dbReference type="Proteomes" id="UP000036908"/>
    </source>
</evidence>
<dbReference type="SUPFAM" id="SSF52768">
    <property type="entry name" value="Arginase/deacetylase"/>
    <property type="match status" value="1"/>
</dbReference>
<gene>
    <name evidence="4" type="ORF">OB69_14995</name>
</gene>
<dbReference type="AlphaFoldDB" id="A0A0L8AI15"/>
<dbReference type="PANTHER" id="PTHR10625">
    <property type="entry name" value="HISTONE DEACETYLASE HDAC1-RELATED"/>
    <property type="match status" value="1"/>
</dbReference>
<dbReference type="InterPro" id="IPR023801">
    <property type="entry name" value="His_deacetylse_dom"/>
</dbReference>
<proteinExistence type="inferred from homology"/>
<accession>A0A0L8AI15</accession>
<comment type="similarity">
    <text evidence="1">Belongs to the histone deacetylase family.</text>
</comment>
<dbReference type="PATRIC" id="fig|1566026.4.peg.1316"/>
<dbReference type="InterPro" id="IPR044150">
    <property type="entry name" value="HDAC_classIV"/>
</dbReference>
<organism evidence="4 5">
    <name type="scientific">Roseivirga seohaensis subsp. aquiponti</name>
    <dbReference type="NCBI Taxonomy" id="1566026"/>
    <lineage>
        <taxon>Bacteria</taxon>
        <taxon>Pseudomonadati</taxon>
        <taxon>Bacteroidota</taxon>
        <taxon>Cytophagia</taxon>
        <taxon>Cytophagales</taxon>
        <taxon>Roseivirgaceae</taxon>
        <taxon>Roseivirga</taxon>
    </lineage>
</organism>
<dbReference type="Proteomes" id="UP000036908">
    <property type="component" value="Unassembled WGS sequence"/>
</dbReference>
<comment type="caution">
    <text evidence="4">The sequence shown here is derived from an EMBL/GenBank/DDBJ whole genome shotgun (WGS) entry which is preliminary data.</text>
</comment>
<dbReference type="InterPro" id="IPR037138">
    <property type="entry name" value="His_deacetylse_dom_sf"/>
</dbReference>
<evidence type="ECO:0000256" key="1">
    <source>
        <dbReference type="ARBA" id="ARBA00005947"/>
    </source>
</evidence>
<evidence type="ECO:0000256" key="2">
    <source>
        <dbReference type="ARBA" id="ARBA00022801"/>
    </source>
</evidence>
<name>A0A0L8AI15_9BACT</name>
<dbReference type="InterPro" id="IPR023696">
    <property type="entry name" value="Ureohydrolase_dom_sf"/>
</dbReference>
<dbReference type="CDD" id="cd09993">
    <property type="entry name" value="HDAC_classIV"/>
    <property type="match status" value="1"/>
</dbReference>
<dbReference type="Pfam" id="PF00850">
    <property type="entry name" value="Hist_deacetyl"/>
    <property type="match status" value="1"/>
</dbReference>
<feature type="domain" description="Histone deacetylase" evidence="3">
    <location>
        <begin position="18"/>
        <end position="290"/>
    </location>
</feature>
<dbReference type="RefSeq" id="WP_053224556.1">
    <property type="nucleotide sequence ID" value="NZ_JSVA01000017.1"/>
</dbReference>
<dbReference type="EMBL" id="JSVA01000017">
    <property type="protein sequence ID" value="KOF02028.1"/>
    <property type="molecule type" value="Genomic_DNA"/>
</dbReference>